<evidence type="ECO:0000313" key="2">
    <source>
        <dbReference type="EMBL" id="OXA57372.1"/>
    </source>
</evidence>
<name>A0A226EIA8_FOLCA</name>
<sequence>MWRSGIVLASFLILPTVVSIYSKNRLKNVSNLGISTNSTLRKVRSQERPESKLPDYRYKEELSRELDKNLIAFIQNIIPSIKPKVNWMADSISDAVGVTQAKLLQTMANTNNTIRVVETFFNKMYQALVVNENDGNVALLEPSRTRRQRPVLVRKNKYRSNEVNRNYLLKSNNKYYIFPAAHEFHPFKF</sequence>
<proteinExistence type="predicted"/>
<dbReference type="EMBL" id="LNIX01000003">
    <property type="protein sequence ID" value="OXA57372.1"/>
    <property type="molecule type" value="Genomic_DNA"/>
</dbReference>
<comment type="caution">
    <text evidence="2">The sequence shown here is derived from an EMBL/GenBank/DDBJ whole genome shotgun (WGS) entry which is preliminary data.</text>
</comment>
<evidence type="ECO:0000313" key="3">
    <source>
        <dbReference type="Proteomes" id="UP000198287"/>
    </source>
</evidence>
<organism evidence="2 3">
    <name type="scientific">Folsomia candida</name>
    <name type="common">Springtail</name>
    <dbReference type="NCBI Taxonomy" id="158441"/>
    <lineage>
        <taxon>Eukaryota</taxon>
        <taxon>Metazoa</taxon>
        <taxon>Ecdysozoa</taxon>
        <taxon>Arthropoda</taxon>
        <taxon>Hexapoda</taxon>
        <taxon>Collembola</taxon>
        <taxon>Entomobryomorpha</taxon>
        <taxon>Isotomoidea</taxon>
        <taxon>Isotomidae</taxon>
        <taxon>Proisotominae</taxon>
        <taxon>Folsomia</taxon>
    </lineage>
</organism>
<dbReference type="Proteomes" id="UP000198287">
    <property type="component" value="Unassembled WGS sequence"/>
</dbReference>
<feature type="signal peptide" evidence="1">
    <location>
        <begin position="1"/>
        <end position="19"/>
    </location>
</feature>
<protein>
    <submittedName>
        <fullName evidence="2">Uncharacterized protein</fullName>
    </submittedName>
</protein>
<keyword evidence="3" id="KW-1185">Reference proteome</keyword>
<evidence type="ECO:0000256" key="1">
    <source>
        <dbReference type="SAM" id="SignalP"/>
    </source>
</evidence>
<keyword evidence="1" id="KW-0732">Signal</keyword>
<dbReference type="AlphaFoldDB" id="A0A226EIA8"/>
<accession>A0A226EIA8</accession>
<gene>
    <name evidence="2" type="ORF">Fcan01_07586</name>
</gene>
<feature type="chain" id="PRO_5013370787" evidence="1">
    <location>
        <begin position="20"/>
        <end position="189"/>
    </location>
</feature>
<reference evidence="2 3" key="1">
    <citation type="submission" date="2015-12" db="EMBL/GenBank/DDBJ databases">
        <title>The genome of Folsomia candida.</title>
        <authorList>
            <person name="Faddeeva A."/>
            <person name="Derks M.F."/>
            <person name="Anvar Y."/>
            <person name="Smit S."/>
            <person name="Van Straalen N."/>
            <person name="Roelofs D."/>
        </authorList>
    </citation>
    <scope>NUCLEOTIDE SEQUENCE [LARGE SCALE GENOMIC DNA]</scope>
    <source>
        <strain evidence="2 3">VU population</strain>
        <tissue evidence="2">Whole body</tissue>
    </source>
</reference>